<feature type="non-terminal residue" evidence="2">
    <location>
        <position position="165"/>
    </location>
</feature>
<sequence length="165" mass="18726">GSTSVHADVPTSVTPAGVSNKGKTLMVEEDITVKERTFKQMQEDRLDNFPARMAALIKRKKQALVEKLVKERMDRPITQGQQRTYMRHFVRNQSSDVYSFGWSMAQVKSFTDDQLKEESEKIQKALSNIQIQAFSRTLKKTGPVLEDPSSKRQKSTEAPIPSLPE</sequence>
<evidence type="ECO:0000256" key="1">
    <source>
        <dbReference type="SAM" id="MobiDB-lite"/>
    </source>
</evidence>
<proteinExistence type="predicted"/>
<reference evidence="2" key="1">
    <citation type="journal article" date="2019" name="Sci. Rep.">
        <title>Draft genome of Tanacetum cinerariifolium, the natural source of mosquito coil.</title>
        <authorList>
            <person name="Yamashiro T."/>
            <person name="Shiraishi A."/>
            <person name="Satake H."/>
            <person name="Nakayama K."/>
        </authorList>
    </citation>
    <scope>NUCLEOTIDE SEQUENCE</scope>
</reference>
<organism evidence="2">
    <name type="scientific">Tanacetum cinerariifolium</name>
    <name type="common">Dalmatian daisy</name>
    <name type="synonym">Chrysanthemum cinerariifolium</name>
    <dbReference type="NCBI Taxonomy" id="118510"/>
    <lineage>
        <taxon>Eukaryota</taxon>
        <taxon>Viridiplantae</taxon>
        <taxon>Streptophyta</taxon>
        <taxon>Embryophyta</taxon>
        <taxon>Tracheophyta</taxon>
        <taxon>Spermatophyta</taxon>
        <taxon>Magnoliopsida</taxon>
        <taxon>eudicotyledons</taxon>
        <taxon>Gunneridae</taxon>
        <taxon>Pentapetalae</taxon>
        <taxon>asterids</taxon>
        <taxon>campanulids</taxon>
        <taxon>Asterales</taxon>
        <taxon>Asteraceae</taxon>
        <taxon>Asteroideae</taxon>
        <taxon>Anthemideae</taxon>
        <taxon>Anthemidinae</taxon>
        <taxon>Tanacetum</taxon>
    </lineage>
</organism>
<dbReference type="AlphaFoldDB" id="A0A699SWD5"/>
<protein>
    <recommendedName>
        <fullName evidence="3">JmjC domain-containing protein</fullName>
    </recommendedName>
</protein>
<name>A0A699SWD5_TANCI</name>
<evidence type="ECO:0000313" key="2">
    <source>
        <dbReference type="EMBL" id="GFD02372.1"/>
    </source>
</evidence>
<feature type="non-terminal residue" evidence="2">
    <location>
        <position position="1"/>
    </location>
</feature>
<accession>A0A699SWD5</accession>
<dbReference type="EMBL" id="BKCJ011197579">
    <property type="protein sequence ID" value="GFD02372.1"/>
    <property type="molecule type" value="Genomic_DNA"/>
</dbReference>
<gene>
    <name evidence="2" type="ORF">Tci_874341</name>
</gene>
<comment type="caution">
    <text evidence="2">The sequence shown here is derived from an EMBL/GenBank/DDBJ whole genome shotgun (WGS) entry which is preliminary data.</text>
</comment>
<feature type="region of interest" description="Disordered" evidence="1">
    <location>
        <begin position="140"/>
        <end position="165"/>
    </location>
</feature>
<evidence type="ECO:0008006" key="3">
    <source>
        <dbReference type="Google" id="ProtNLM"/>
    </source>
</evidence>